<sequence>MAAPLNLHFQNQKTKKNIYHREGRKGAQTKVFDLDSILGNDNGSARWGWRGISLSADEMKLEGHILKARLATLGATTWVPVEVDLSKHLKAVGDKLEAYALPIIPQEELAALEKQAKDLEEGISAQKKQREEIAKEADTREKLAEEMKKQQGEKDKAFAAEIAADVVHDAEELRKDMEAEQRHAEAEAALKREAVEKEALYLAEEAVLESRNAQILRAAELEVSGFVSQAETSEARELQTAHDRMKIEEQLSLAQKKLAEEAAVIAARELNMSKTFGDHAWLNSEIKERDLKMAYMFREKTELYRELSQSHERFTTLDMQRLTMSEEHNRIRSVYATLMDTYKKTTMKLTRVQAECRKQKAELEHVHEEKSRFQSKCTTLEAEIDELRAENIALKTLTTTLKAERSSIRAKFEKAQTTLTGQESVIKHSEMWKVLFEQQVQTLRKELSDVTSVMTRLEQSYQDTRIAFRAVSSQKEKLQSELVAVKYSKTSVEARVVVVEEALQAARFELSQLSRSFEEKEDELRAMAGVKAVLERRLSGLSMSHSQERHVSRSISERLAHVQGSMVESVDWMYDMRNELGEESKYVYLHYLQNGGSVGLGLQSPPLARLPSYRSALNSPEGSPERAAVPPLKEVIEYSTQAGEVKVGDVKAVRIAELEETKIKEVPVVAV</sequence>
<organism evidence="2 3">
    <name type="scientific">Dacryopinax primogenitus (strain DJM 731)</name>
    <name type="common">Brown rot fungus</name>
    <dbReference type="NCBI Taxonomy" id="1858805"/>
    <lineage>
        <taxon>Eukaryota</taxon>
        <taxon>Fungi</taxon>
        <taxon>Dikarya</taxon>
        <taxon>Basidiomycota</taxon>
        <taxon>Agaricomycotina</taxon>
        <taxon>Dacrymycetes</taxon>
        <taxon>Dacrymycetales</taxon>
        <taxon>Dacrymycetaceae</taxon>
        <taxon>Dacryopinax</taxon>
    </lineage>
</organism>
<proteinExistence type="predicted"/>
<protein>
    <submittedName>
        <fullName evidence="2">Uncharacterized protein</fullName>
    </submittedName>
</protein>
<feature type="coiled-coil region" evidence="1">
    <location>
        <begin position="349"/>
        <end position="397"/>
    </location>
</feature>
<reference evidence="2 3" key="1">
    <citation type="journal article" date="2012" name="Science">
        <title>The Paleozoic origin of enzymatic lignin decomposition reconstructed from 31 fungal genomes.</title>
        <authorList>
            <person name="Floudas D."/>
            <person name="Binder M."/>
            <person name="Riley R."/>
            <person name="Barry K."/>
            <person name="Blanchette R.A."/>
            <person name="Henrissat B."/>
            <person name="Martinez A.T."/>
            <person name="Otillar R."/>
            <person name="Spatafora J.W."/>
            <person name="Yadav J.S."/>
            <person name="Aerts A."/>
            <person name="Benoit I."/>
            <person name="Boyd A."/>
            <person name="Carlson A."/>
            <person name="Copeland A."/>
            <person name="Coutinho P.M."/>
            <person name="de Vries R.P."/>
            <person name="Ferreira P."/>
            <person name="Findley K."/>
            <person name="Foster B."/>
            <person name="Gaskell J."/>
            <person name="Glotzer D."/>
            <person name="Gorecki P."/>
            <person name="Heitman J."/>
            <person name="Hesse C."/>
            <person name="Hori C."/>
            <person name="Igarashi K."/>
            <person name="Jurgens J.A."/>
            <person name="Kallen N."/>
            <person name="Kersten P."/>
            <person name="Kohler A."/>
            <person name="Kuees U."/>
            <person name="Kumar T.K.A."/>
            <person name="Kuo A."/>
            <person name="LaButti K."/>
            <person name="Larrondo L.F."/>
            <person name="Lindquist E."/>
            <person name="Ling A."/>
            <person name="Lombard V."/>
            <person name="Lucas S."/>
            <person name="Lundell T."/>
            <person name="Martin R."/>
            <person name="McLaughlin D.J."/>
            <person name="Morgenstern I."/>
            <person name="Morin E."/>
            <person name="Murat C."/>
            <person name="Nagy L.G."/>
            <person name="Nolan M."/>
            <person name="Ohm R.A."/>
            <person name="Patyshakuliyeva A."/>
            <person name="Rokas A."/>
            <person name="Ruiz-Duenas F.J."/>
            <person name="Sabat G."/>
            <person name="Salamov A."/>
            <person name="Samejima M."/>
            <person name="Schmutz J."/>
            <person name="Slot J.C."/>
            <person name="St John F."/>
            <person name="Stenlid J."/>
            <person name="Sun H."/>
            <person name="Sun S."/>
            <person name="Syed K."/>
            <person name="Tsang A."/>
            <person name="Wiebenga A."/>
            <person name="Young D."/>
            <person name="Pisabarro A."/>
            <person name="Eastwood D.C."/>
            <person name="Martin F."/>
            <person name="Cullen D."/>
            <person name="Grigoriev I.V."/>
            <person name="Hibbett D.S."/>
        </authorList>
    </citation>
    <scope>NUCLEOTIDE SEQUENCE [LARGE SCALE GENOMIC DNA]</scope>
    <source>
        <strain evidence="2 3">DJM-731 SS1</strain>
    </source>
</reference>
<dbReference type="InterPro" id="IPR036673">
    <property type="entry name" value="Cyanovirin-N_sf"/>
</dbReference>
<keyword evidence="3" id="KW-1185">Reference proteome</keyword>
<dbReference type="RefSeq" id="XP_040626429.1">
    <property type="nucleotide sequence ID" value="XM_040773329.1"/>
</dbReference>
<dbReference type="GeneID" id="63688391"/>
<evidence type="ECO:0000313" key="3">
    <source>
        <dbReference type="Proteomes" id="UP000030653"/>
    </source>
</evidence>
<dbReference type="Proteomes" id="UP000030653">
    <property type="component" value="Unassembled WGS sequence"/>
</dbReference>
<dbReference type="OMA" id="KSIMHIN"/>
<evidence type="ECO:0000313" key="2">
    <source>
        <dbReference type="EMBL" id="EJT99531.1"/>
    </source>
</evidence>
<dbReference type="SUPFAM" id="SSF51322">
    <property type="entry name" value="Cyanovirin-N"/>
    <property type="match status" value="1"/>
</dbReference>
<dbReference type="OrthoDB" id="2441380at2759"/>
<gene>
    <name evidence="2" type="ORF">DACRYDRAFT_23650</name>
</gene>
<keyword evidence="1" id="KW-0175">Coiled coil</keyword>
<evidence type="ECO:0000256" key="1">
    <source>
        <dbReference type="SAM" id="Coils"/>
    </source>
</evidence>
<dbReference type="AlphaFoldDB" id="M5G132"/>
<dbReference type="EMBL" id="JH795869">
    <property type="protein sequence ID" value="EJT99531.1"/>
    <property type="molecule type" value="Genomic_DNA"/>
</dbReference>
<name>M5G132_DACPD</name>
<dbReference type="Gene3D" id="2.30.60.10">
    <property type="entry name" value="Cyanovirin-N"/>
    <property type="match status" value="1"/>
</dbReference>
<dbReference type="HOGENOM" id="CLU_395343_0_0_1"/>
<feature type="coiled-coil region" evidence="1">
    <location>
        <begin position="109"/>
        <end position="194"/>
    </location>
</feature>
<accession>M5G132</accession>